<proteinExistence type="inferred from homology"/>
<dbReference type="EMBL" id="NHYD01003976">
    <property type="protein sequence ID" value="PPQ67067.1"/>
    <property type="molecule type" value="Genomic_DNA"/>
</dbReference>
<dbReference type="STRING" id="93625.A0A409VLF0"/>
<sequence length="317" mass="35319">MIINSNALVRKLHAGGGRIVLSVHGKKAVFSELSSTYPLKLLSPHVQGETALVYLLSYGGGLVGGDEVDLLVDIEVGGRLILLSQGSTKVFKSRPGRRLASVKSDNIQSVLLRHDSAAMPSTRQILNFHLAPKSALFLLPEPVTCFRDASYNQAQRFYLQEDASVVILDWITSGRMSVGEEWVFSHYHSLNEIFLGGKRVAKDVMLLDNEEFGVRFHHRPLRERLRPYSCYAMLILYGPQIQSVIADITARYNDISVFKTKQPDPLIWSLSPMDSAIQGVVVRVAGLETEMVKEWLKGALLGLEAIVGRDLYRRAFP</sequence>
<keyword evidence="4" id="KW-1185">Reference proteome</keyword>
<comment type="caution">
    <text evidence="3">The sequence shown here is derived from an EMBL/GenBank/DDBJ whole genome shotgun (WGS) entry which is preliminary data.</text>
</comment>
<dbReference type="HAMAP" id="MF_01384">
    <property type="entry name" value="UreD"/>
    <property type="match status" value="1"/>
</dbReference>
<dbReference type="PANTHER" id="PTHR33643">
    <property type="entry name" value="UREASE ACCESSORY PROTEIN D"/>
    <property type="match status" value="1"/>
</dbReference>
<name>A0A409VLF0_PSICY</name>
<dbReference type="Proteomes" id="UP000283269">
    <property type="component" value="Unassembled WGS sequence"/>
</dbReference>
<dbReference type="FunCoup" id="A0A409VLF0">
    <property type="interactions" value="35"/>
</dbReference>
<dbReference type="GO" id="GO:0016151">
    <property type="term" value="F:nickel cation binding"/>
    <property type="evidence" value="ECO:0007669"/>
    <property type="project" value="InterPro"/>
</dbReference>
<dbReference type="Pfam" id="PF01774">
    <property type="entry name" value="UreD"/>
    <property type="match status" value="1"/>
</dbReference>
<keyword evidence="2" id="KW-0143">Chaperone</keyword>
<dbReference type="AlphaFoldDB" id="A0A409VLF0"/>
<dbReference type="PANTHER" id="PTHR33643:SF1">
    <property type="entry name" value="UREASE ACCESSORY PROTEIN D"/>
    <property type="match status" value="1"/>
</dbReference>
<evidence type="ECO:0000256" key="1">
    <source>
        <dbReference type="ARBA" id="ARBA00007177"/>
    </source>
</evidence>
<dbReference type="InterPro" id="IPR002669">
    <property type="entry name" value="UreD"/>
</dbReference>
<reference evidence="3 4" key="1">
    <citation type="journal article" date="2018" name="Evol. Lett.">
        <title>Horizontal gene cluster transfer increased hallucinogenic mushroom diversity.</title>
        <authorList>
            <person name="Reynolds H.T."/>
            <person name="Vijayakumar V."/>
            <person name="Gluck-Thaler E."/>
            <person name="Korotkin H.B."/>
            <person name="Matheny P.B."/>
            <person name="Slot J.C."/>
        </authorList>
    </citation>
    <scope>NUCLEOTIDE SEQUENCE [LARGE SCALE GENOMIC DNA]</scope>
    <source>
        <strain evidence="3 4">2631</strain>
    </source>
</reference>
<protein>
    <recommendedName>
        <fullName evidence="5">Urease accessory protein UreD</fullName>
    </recommendedName>
</protein>
<evidence type="ECO:0000256" key="2">
    <source>
        <dbReference type="ARBA" id="ARBA00023186"/>
    </source>
</evidence>
<organism evidence="3 4">
    <name type="scientific">Psilocybe cyanescens</name>
    <dbReference type="NCBI Taxonomy" id="93625"/>
    <lineage>
        <taxon>Eukaryota</taxon>
        <taxon>Fungi</taxon>
        <taxon>Dikarya</taxon>
        <taxon>Basidiomycota</taxon>
        <taxon>Agaricomycotina</taxon>
        <taxon>Agaricomycetes</taxon>
        <taxon>Agaricomycetidae</taxon>
        <taxon>Agaricales</taxon>
        <taxon>Agaricineae</taxon>
        <taxon>Strophariaceae</taxon>
        <taxon>Psilocybe</taxon>
    </lineage>
</organism>
<comment type="similarity">
    <text evidence="1">Belongs to the UreD family.</text>
</comment>
<dbReference type="OrthoDB" id="5550464at2759"/>
<evidence type="ECO:0000313" key="4">
    <source>
        <dbReference type="Proteomes" id="UP000283269"/>
    </source>
</evidence>
<evidence type="ECO:0008006" key="5">
    <source>
        <dbReference type="Google" id="ProtNLM"/>
    </source>
</evidence>
<dbReference type="InParanoid" id="A0A409VLF0"/>
<gene>
    <name evidence="3" type="ORF">CVT25_005668</name>
</gene>
<accession>A0A409VLF0</accession>
<evidence type="ECO:0000313" key="3">
    <source>
        <dbReference type="EMBL" id="PPQ67067.1"/>
    </source>
</evidence>